<evidence type="ECO:0000256" key="1">
    <source>
        <dbReference type="SAM" id="MobiDB-lite"/>
    </source>
</evidence>
<evidence type="ECO:0000259" key="3">
    <source>
        <dbReference type="Pfam" id="PF02698"/>
    </source>
</evidence>
<dbReference type="EMBL" id="DSYK01000554">
    <property type="protein sequence ID" value="HGS22420.1"/>
    <property type="molecule type" value="Genomic_DNA"/>
</dbReference>
<dbReference type="InterPro" id="IPR014729">
    <property type="entry name" value="Rossmann-like_a/b/a_fold"/>
</dbReference>
<feature type="transmembrane region" description="Helical" evidence="2">
    <location>
        <begin position="30"/>
        <end position="52"/>
    </location>
</feature>
<dbReference type="Gene3D" id="3.40.50.620">
    <property type="entry name" value="HUPs"/>
    <property type="match status" value="1"/>
</dbReference>
<reference evidence="4" key="1">
    <citation type="journal article" date="2020" name="mSystems">
        <title>Genome- and Community-Level Interaction Insights into Carbon Utilization and Element Cycling Functions of Hydrothermarchaeota in Hydrothermal Sediment.</title>
        <authorList>
            <person name="Zhou Z."/>
            <person name="Liu Y."/>
            <person name="Xu W."/>
            <person name="Pan J."/>
            <person name="Luo Z.H."/>
            <person name="Li M."/>
        </authorList>
    </citation>
    <scope>NUCLEOTIDE SEQUENCE [LARGE SCALE GENOMIC DNA]</scope>
    <source>
        <strain evidence="4">SpSt-573</strain>
    </source>
</reference>
<evidence type="ECO:0000256" key="2">
    <source>
        <dbReference type="SAM" id="Phobius"/>
    </source>
</evidence>
<name>A0A7C4PKR4_9CHLR</name>
<dbReference type="GO" id="GO:0000270">
    <property type="term" value="P:peptidoglycan metabolic process"/>
    <property type="evidence" value="ECO:0007669"/>
    <property type="project" value="TreeGrafter"/>
</dbReference>
<dbReference type="Pfam" id="PF02698">
    <property type="entry name" value="DUF218"/>
    <property type="match status" value="1"/>
</dbReference>
<comment type="caution">
    <text evidence="4">The sequence shown here is derived from an EMBL/GenBank/DDBJ whole genome shotgun (WGS) entry which is preliminary data.</text>
</comment>
<protein>
    <submittedName>
        <fullName evidence="4">YdcF family protein</fullName>
    </submittedName>
</protein>
<dbReference type="AlphaFoldDB" id="A0A7C4PKR4"/>
<dbReference type="GO" id="GO:0005886">
    <property type="term" value="C:plasma membrane"/>
    <property type="evidence" value="ECO:0007669"/>
    <property type="project" value="TreeGrafter"/>
</dbReference>
<dbReference type="InterPro" id="IPR003848">
    <property type="entry name" value="DUF218"/>
</dbReference>
<sequence>MSAGGSPGSPGEDARGPGEKMKEKALRNCVGAFAIGILALPVLALLILVGLWSAGRFLIVSESPLSQADVVAVLSGGEIDRIDEAVQLIQNGYARYLILTDTDAMADSGRRMTDYLFSEAANRGLAVPQIDITRHTTSNTRDEAIAIRQLMQERGWRSCIVVTDPYHSRRAQIIFSDVFRDSGLSVRVHSVRGHWYTTRGWFLRRDGWQAMFQEYLRIFATLLGLDK</sequence>
<dbReference type="InterPro" id="IPR051599">
    <property type="entry name" value="Cell_Envelope_Assoc"/>
</dbReference>
<accession>A0A7C4PKR4</accession>
<evidence type="ECO:0000313" key="4">
    <source>
        <dbReference type="EMBL" id="HGS22420.1"/>
    </source>
</evidence>
<proteinExistence type="predicted"/>
<gene>
    <name evidence="4" type="ORF">ENT37_11195</name>
</gene>
<dbReference type="PANTHER" id="PTHR30336:SF4">
    <property type="entry name" value="ENVELOPE BIOGENESIS FACTOR ELYC"/>
    <property type="match status" value="1"/>
</dbReference>
<feature type="domain" description="DUF218" evidence="3">
    <location>
        <begin position="69"/>
        <end position="216"/>
    </location>
</feature>
<keyword evidence="2" id="KW-0472">Membrane</keyword>
<dbReference type="CDD" id="cd06259">
    <property type="entry name" value="YdcF-like"/>
    <property type="match status" value="1"/>
</dbReference>
<feature type="region of interest" description="Disordered" evidence="1">
    <location>
        <begin position="1"/>
        <end position="20"/>
    </location>
</feature>
<keyword evidence="2" id="KW-1133">Transmembrane helix</keyword>
<dbReference type="PANTHER" id="PTHR30336">
    <property type="entry name" value="INNER MEMBRANE PROTEIN, PROBABLE PERMEASE"/>
    <property type="match status" value="1"/>
</dbReference>
<dbReference type="GO" id="GO:0043164">
    <property type="term" value="P:Gram-negative-bacterium-type cell wall biogenesis"/>
    <property type="evidence" value="ECO:0007669"/>
    <property type="project" value="TreeGrafter"/>
</dbReference>
<organism evidence="4">
    <name type="scientific">Anaerolinea thermolimosa</name>
    <dbReference type="NCBI Taxonomy" id="229919"/>
    <lineage>
        <taxon>Bacteria</taxon>
        <taxon>Bacillati</taxon>
        <taxon>Chloroflexota</taxon>
        <taxon>Anaerolineae</taxon>
        <taxon>Anaerolineales</taxon>
        <taxon>Anaerolineaceae</taxon>
        <taxon>Anaerolinea</taxon>
    </lineage>
</organism>
<keyword evidence="2" id="KW-0812">Transmembrane</keyword>